<dbReference type="InterPro" id="IPR058912">
    <property type="entry name" value="HTH_animal"/>
</dbReference>
<organism evidence="2">
    <name type="scientific">Lygus hesperus</name>
    <name type="common">Western plant bug</name>
    <dbReference type="NCBI Taxonomy" id="30085"/>
    <lineage>
        <taxon>Eukaryota</taxon>
        <taxon>Metazoa</taxon>
        <taxon>Ecdysozoa</taxon>
        <taxon>Arthropoda</taxon>
        <taxon>Hexapoda</taxon>
        <taxon>Insecta</taxon>
        <taxon>Pterygota</taxon>
        <taxon>Neoptera</taxon>
        <taxon>Paraneoptera</taxon>
        <taxon>Hemiptera</taxon>
        <taxon>Heteroptera</taxon>
        <taxon>Panheteroptera</taxon>
        <taxon>Cimicomorpha</taxon>
        <taxon>Miridae</taxon>
        <taxon>Mirini</taxon>
        <taxon>Lygus</taxon>
    </lineage>
</organism>
<dbReference type="PROSITE" id="PS50878">
    <property type="entry name" value="RT_POL"/>
    <property type="match status" value="1"/>
</dbReference>
<proteinExistence type="predicted"/>
<reference evidence="2" key="2">
    <citation type="submission" date="2014-07" db="EMBL/GenBank/DDBJ databases">
        <authorList>
            <person name="Hull J."/>
        </authorList>
    </citation>
    <scope>NUCLEOTIDE SEQUENCE</scope>
</reference>
<dbReference type="PANTHER" id="PTHR21301:SF10">
    <property type="entry name" value="REVERSE TRANSCRIPTASE DOMAIN-CONTAINING PROTEIN"/>
    <property type="match status" value="1"/>
</dbReference>
<dbReference type="Gene3D" id="3.30.70.2630">
    <property type="match status" value="1"/>
</dbReference>
<reference evidence="2" key="1">
    <citation type="journal article" date="2014" name="PLoS ONE">
        <title>Transcriptome-Based Identification of ABC Transporters in the Western Tarnished Plant Bug Lygus hesperus.</title>
        <authorList>
            <person name="Hull J.J."/>
            <person name="Chaney K."/>
            <person name="Geib S.M."/>
            <person name="Fabrick J.A."/>
            <person name="Brent C.S."/>
            <person name="Walsh D."/>
            <person name="Lavine L.C."/>
        </authorList>
    </citation>
    <scope>NUCLEOTIDE SEQUENCE</scope>
</reference>
<dbReference type="Pfam" id="PF00078">
    <property type="entry name" value="RVT_1"/>
    <property type="match status" value="1"/>
</dbReference>
<dbReference type="AlphaFoldDB" id="A0A0A9WVL6"/>
<reference evidence="3" key="3">
    <citation type="submission" date="2014-09" db="EMBL/GenBank/DDBJ databases">
        <authorList>
            <person name="Magalhaes I.L.F."/>
            <person name="Oliveira U."/>
            <person name="Santos F.R."/>
            <person name="Vidigal T.H.D.A."/>
            <person name="Brescovit A.D."/>
            <person name="Santos A.J."/>
        </authorList>
    </citation>
    <scope>NUCLEOTIDE SEQUENCE</scope>
</reference>
<dbReference type="GO" id="GO:0071897">
    <property type="term" value="P:DNA biosynthetic process"/>
    <property type="evidence" value="ECO:0007669"/>
    <property type="project" value="UniProtKB-ARBA"/>
</dbReference>
<dbReference type="Gene3D" id="3.10.10.20">
    <property type="match status" value="1"/>
</dbReference>
<dbReference type="PANTHER" id="PTHR21301">
    <property type="entry name" value="REVERSE TRANSCRIPTASE"/>
    <property type="match status" value="1"/>
</dbReference>
<dbReference type="Gene3D" id="1.10.10.2210">
    <property type="match status" value="1"/>
</dbReference>
<dbReference type="InterPro" id="IPR000477">
    <property type="entry name" value="RT_dom"/>
</dbReference>
<evidence type="ECO:0000259" key="1">
    <source>
        <dbReference type="PROSITE" id="PS50878"/>
    </source>
</evidence>
<dbReference type="EMBL" id="GBRD01004988">
    <property type="protein sequence ID" value="JAG60833.1"/>
    <property type="molecule type" value="Transcribed_RNA"/>
</dbReference>
<name>A0A0A9WVL6_LYGHE</name>
<evidence type="ECO:0000313" key="3">
    <source>
        <dbReference type="EMBL" id="JAG60833.1"/>
    </source>
</evidence>
<dbReference type="SUPFAM" id="SSF56672">
    <property type="entry name" value="DNA/RNA polymerases"/>
    <property type="match status" value="1"/>
</dbReference>
<feature type="domain" description="Reverse transcriptase" evidence="1">
    <location>
        <begin position="77"/>
        <end position="311"/>
    </location>
</feature>
<accession>A0A0A9WVL6</accession>
<dbReference type="Pfam" id="PF26215">
    <property type="entry name" value="HTH_animal"/>
    <property type="match status" value="1"/>
</dbReference>
<gene>
    <name evidence="2" type="primary">aI1_1</name>
    <name evidence="2" type="ORF">CM83_22067</name>
</gene>
<evidence type="ECO:0000313" key="2">
    <source>
        <dbReference type="EMBL" id="JAG11466.1"/>
    </source>
</evidence>
<dbReference type="EMBL" id="GBHO01032138">
    <property type="protein sequence ID" value="JAG11466.1"/>
    <property type="molecule type" value="Transcribed_RNA"/>
</dbReference>
<dbReference type="InterPro" id="IPR043502">
    <property type="entry name" value="DNA/RNA_pol_sf"/>
</dbReference>
<sequence>MEVKRFLKDHDLILTRADKGNSITILRREQYVDKMNDFLQINSEDVGSFEVIEDPSVIHNEEIKDLVSEFNQLSQTPWFYENMNPKPPELYGLVKLHKPDQKIRPVVSCSGTGTEKVAKKALELFNSWVPFHSEYSIKNREGIIEKLKNTSLASGKHTLVSVDVSSLFPSINMNKLKNILEELIFSKMSDKIKAQFLLNLIYSCLDWNYFRFNGIVYKQKKGLAIGSPLSPLLAEVYMNHLEKIHIFNGNSTSIKSVKFYVRYIDDTFLIFQGSQRQIDNFLKFLNTIDPDIKFTHEIERDGKLNFLDLTISLDKDNKAQFQIYRKDSFTDCVIPRDSNHPWPYKLAAFRSMVHRLKSVPLSEHSFNAEVHMIKTIARNNGYNPNIVENLIRTFDRKQINEAFQGHLKPFPEELRYRRVVYLNKSSLCIKNQLLELGIKPAFYTNTTISKLNNSKLSNRELTSESGIYRMKCGGKDGETCNGEYVGQSGRKVSVREGEHLGKYRSILKRKEKMNECIETIAVCEELGLSQQTKEIALNNMRSLKIEITDLEGKSAFAKHLYRAGHEYEGEFDLVHKLDQKGMRMDKWELLEIYLSRKNRDIENLNEMFAESKLRFMKNWEKSLYDWGILQCSSAMED</sequence>
<protein>
    <submittedName>
        <fullName evidence="2">Putative COX1/OXI3 intron 1 protein</fullName>
    </submittedName>
</protein>